<sequence length="230" mass="25898">MELKGFVCTDSTVNEFLEKIPPALREAGQLITAPAGHVMVRQEESVRYAWFLLSGELVTFSETEEGKKSSFITMDAPSMLSDLELLAKVPTYASNVMANTNCTLLRCDAALVSEWLDRDLPFLRTVSAFCNRNTYDTSYYRGKSAFRSSLDKVAIYLLRYCSSTPPAAGRDTVVTKTRQTMSSELIMSAKTVDRCLQQLQDQECLSILRGKVHISAAQYRRLHEHWGRSD</sequence>
<dbReference type="PROSITE" id="PS50042">
    <property type="entry name" value="CNMP_BINDING_3"/>
    <property type="match status" value="1"/>
</dbReference>
<dbReference type="Pfam" id="PF00027">
    <property type="entry name" value="cNMP_binding"/>
    <property type="match status" value="1"/>
</dbReference>
<dbReference type="InterPro" id="IPR014710">
    <property type="entry name" value="RmlC-like_jellyroll"/>
</dbReference>
<dbReference type="RefSeq" id="WP_155147608.1">
    <property type="nucleotide sequence ID" value="NZ_JACOPQ010000005.1"/>
</dbReference>
<organism evidence="2 3">
    <name type="scientific">Lawsonibacter faecis</name>
    <dbReference type="NCBI Taxonomy" id="2763052"/>
    <lineage>
        <taxon>Bacteria</taxon>
        <taxon>Bacillati</taxon>
        <taxon>Bacillota</taxon>
        <taxon>Clostridia</taxon>
        <taxon>Eubacteriales</taxon>
        <taxon>Oscillospiraceae</taxon>
        <taxon>Lawsonibacter</taxon>
    </lineage>
</organism>
<gene>
    <name evidence="2" type="ORF">H8S62_08070</name>
</gene>
<protein>
    <submittedName>
        <fullName evidence="2">Crp/Fnr family transcriptional regulator</fullName>
    </submittedName>
</protein>
<dbReference type="InterPro" id="IPR018490">
    <property type="entry name" value="cNMP-bd_dom_sf"/>
</dbReference>
<evidence type="ECO:0000313" key="3">
    <source>
        <dbReference type="Proteomes" id="UP000607645"/>
    </source>
</evidence>
<keyword evidence="3" id="KW-1185">Reference proteome</keyword>
<dbReference type="InterPro" id="IPR000595">
    <property type="entry name" value="cNMP-bd_dom"/>
</dbReference>
<evidence type="ECO:0000259" key="1">
    <source>
        <dbReference type="PROSITE" id="PS50042"/>
    </source>
</evidence>
<dbReference type="Proteomes" id="UP000607645">
    <property type="component" value="Unassembled WGS sequence"/>
</dbReference>
<evidence type="ECO:0000313" key="2">
    <source>
        <dbReference type="EMBL" id="MBC5736969.1"/>
    </source>
</evidence>
<dbReference type="CDD" id="cd00038">
    <property type="entry name" value="CAP_ED"/>
    <property type="match status" value="1"/>
</dbReference>
<dbReference type="EMBL" id="JACOPQ010000005">
    <property type="protein sequence ID" value="MBC5736969.1"/>
    <property type="molecule type" value="Genomic_DNA"/>
</dbReference>
<dbReference type="SUPFAM" id="SSF51206">
    <property type="entry name" value="cAMP-binding domain-like"/>
    <property type="match status" value="1"/>
</dbReference>
<feature type="domain" description="Cyclic nucleotide-binding" evidence="1">
    <location>
        <begin position="34"/>
        <end position="108"/>
    </location>
</feature>
<dbReference type="AlphaFoldDB" id="A0A8J6MD14"/>
<accession>A0A8J6MD14</accession>
<reference evidence="2" key="1">
    <citation type="submission" date="2020-08" db="EMBL/GenBank/DDBJ databases">
        <title>Genome public.</title>
        <authorList>
            <person name="Liu C."/>
            <person name="Sun Q."/>
        </authorList>
    </citation>
    <scope>NUCLEOTIDE SEQUENCE</scope>
    <source>
        <strain evidence="2">NSJ-52</strain>
    </source>
</reference>
<proteinExistence type="predicted"/>
<comment type="caution">
    <text evidence="2">The sequence shown here is derived from an EMBL/GenBank/DDBJ whole genome shotgun (WGS) entry which is preliminary data.</text>
</comment>
<name>A0A8J6MD14_9FIRM</name>
<dbReference type="Gene3D" id="2.60.120.10">
    <property type="entry name" value="Jelly Rolls"/>
    <property type="match status" value="1"/>
</dbReference>